<evidence type="ECO:0000256" key="2">
    <source>
        <dbReference type="ARBA" id="ARBA00008926"/>
    </source>
</evidence>
<dbReference type="Proteomes" id="UP001605036">
    <property type="component" value="Unassembled WGS sequence"/>
</dbReference>
<keyword evidence="9" id="KW-0539">Nucleus</keyword>
<keyword evidence="6" id="KW-0653">Protein transport</keyword>
<evidence type="ECO:0000256" key="10">
    <source>
        <dbReference type="ARBA" id="ARBA00065263"/>
    </source>
</evidence>
<dbReference type="EMBL" id="JBHFFA010000002">
    <property type="protein sequence ID" value="KAL2644335.1"/>
    <property type="molecule type" value="Genomic_DNA"/>
</dbReference>
<dbReference type="Pfam" id="PF04096">
    <property type="entry name" value="Nucleoporin2"/>
    <property type="match status" value="1"/>
</dbReference>
<evidence type="ECO:0000256" key="4">
    <source>
        <dbReference type="ARBA" id="ARBA00022813"/>
    </source>
</evidence>
<dbReference type="InterPro" id="IPR036903">
    <property type="entry name" value="Nup98_auto-Pept-S59_dom_sf"/>
</dbReference>
<evidence type="ECO:0000256" key="7">
    <source>
        <dbReference type="ARBA" id="ARBA00023010"/>
    </source>
</evidence>
<evidence type="ECO:0000256" key="6">
    <source>
        <dbReference type="ARBA" id="ARBA00022927"/>
    </source>
</evidence>
<reference evidence="14 15" key="1">
    <citation type="submission" date="2024-09" db="EMBL/GenBank/DDBJ databases">
        <title>Chromosome-scale assembly of Riccia fluitans.</title>
        <authorList>
            <person name="Paukszto L."/>
            <person name="Sawicki J."/>
            <person name="Karawczyk K."/>
            <person name="Piernik-Szablinska J."/>
            <person name="Szczecinska M."/>
            <person name="Mazdziarz M."/>
        </authorList>
    </citation>
    <scope>NUCLEOTIDE SEQUENCE [LARGE SCALE GENOMIC DNA]</scope>
    <source>
        <strain evidence="14">Rf_01</strain>
        <tissue evidence="14">Aerial parts of the thallus</tissue>
    </source>
</reference>
<evidence type="ECO:0000313" key="14">
    <source>
        <dbReference type="EMBL" id="KAL2644335.1"/>
    </source>
</evidence>
<dbReference type="Gene3D" id="1.10.10.2360">
    <property type="match status" value="1"/>
</dbReference>
<evidence type="ECO:0000256" key="5">
    <source>
        <dbReference type="ARBA" id="ARBA00022816"/>
    </source>
</evidence>
<dbReference type="GO" id="GO:0005643">
    <property type="term" value="C:nuclear pore"/>
    <property type="evidence" value="ECO:0007669"/>
    <property type="project" value="UniProtKB-SubCell"/>
</dbReference>
<feature type="region of interest" description="Disordered" evidence="12">
    <location>
        <begin position="706"/>
        <end position="729"/>
    </location>
</feature>
<keyword evidence="7" id="KW-0811">Translocation</keyword>
<evidence type="ECO:0000259" key="13">
    <source>
        <dbReference type="PROSITE" id="PS51434"/>
    </source>
</evidence>
<feature type="region of interest" description="Disordered" evidence="12">
    <location>
        <begin position="348"/>
        <end position="418"/>
    </location>
</feature>
<dbReference type="Gene3D" id="3.30.1610.10">
    <property type="entry name" value="Peptidase S59, nucleoporin"/>
    <property type="match status" value="1"/>
</dbReference>
<feature type="compositionally biased region" description="Low complexity" evidence="12">
    <location>
        <begin position="388"/>
        <end position="401"/>
    </location>
</feature>
<dbReference type="InterPro" id="IPR021967">
    <property type="entry name" value="Nup98_C"/>
</dbReference>
<evidence type="ECO:0000256" key="3">
    <source>
        <dbReference type="ARBA" id="ARBA00022448"/>
    </source>
</evidence>
<dbReference type="GO" id="GO:0015031">
    <property type="term" value="P:protein transport"/>
    <property type="evidence" value="ECO:0007669"/>
    <property type="project" value="UniProtKB-KW"/>
</dbReference>
<feature type="compositionally biased region" description="Acidic residues" evidence="12">
    <location>
        <begin position="1432"/>
        <end position="1442"/>
    </location>
</feature>
<dbReference type="FunFam" id="3.30.1610.10:FF:000002">
    <property type="entry name" value="nuclear pore complex protein NUP98A"/>
    <property type="match status" value="1"/>
</dbReference>
<keyword evidence="15" id="KW-1185">Reference proteome</keyword>
<gene>
    <name evidence="14" type="ORF">R1flu_011922</name>
</gene>
<accession>A0ABD1Z9D5</accession>
<dbReference type="PANTHER" id="PTHR23198:SF6">
    <property type="entry name" value="NUCLEAR PORE COMPLEX PROTEIN NUP98-NUP96"/>
    <property type="match status" value="1"/>
</dbReference>
<feature type="region of interest" description="Disordered" evidence="12">
    <location>
        <begin position="1144"/>
        <end position="1182"/>
    </location>
</feature>
<dbReference type="PANTHER" id="PTHR23198">
    <property type="entry name" value="NUCLEOPORIN"/>
    <property type="match status" value="1"/>
</dbReference>
<comment type="caution">
    <text evidence="14">The sequence shown here is derived from an EMBL/GenBank/DDBJ whole genome shotgun (WGS) entry which is preliminary data.</text>
</comment>
<evidence type="ECO:0000256" key="9">
    <source>
        <dbReference type="ARBA" id="ARBA00023242"/>
    </source>
</evidence>
<feature type="compositionally biased region" description="Polar residues" evidence="12">
    <location>
        <begin position="358"/>
        <end position="387"/>
    </location>
</feature>
<evidence type="ECO:0000313" key="15">
    <source>
        <dbReference type="Proteomes" id="UP001605036"/>
    </source>
</evidence>
<keyword evidence="3" id="KW-0813">Transport</keyword>
<dbReference type="Pfam" id="PF21240">
    <property type="entry name" value="Nup98_GLEBS"/>
    <property type="match status" value="1"/>
</dbReference>
<feature type="region of interest" description="Disordered" evidence="12">
    <location>
        <begin position="433"/>
        <end position="453"/>
    </location>
</feature>
<dbReference type="InterPro" id="IPR007230">
    <property type="entry name" value="Nup98_auto-Pept-S59_dom"/>
</dbReference>
<dbReference type="GO" id="GO:0051028">
    <property type="term" value="P:mRNA transport"/>
    <property type="evidence" value="ECO:0007669"/>
    <property type="project" value="UniProtKB-KW"/>
</dbReference>
<proteinExistence type="inferred from homology"/>
<keyword evidence="8" id="KW-0906">Nuclear pore complex</keyword>
<comment type="similarity">
    <text evidence="2">Belongs to the nucleoporin GLFG family.</text>
</comment>
<dbReference type="PROSITE" id="PS51434">
    <property type="entry name" value="NUP_C"/>
    <property type="match status" value="1"/>
</dbReference>
<protein>
    <recommendedName>
        <fullName evidence="11">Nucleoporin autopeptidase</fullName>
    </recommendedName>
</protein>
<dbReference type="SUPFAM" id="SSF82215">
    <property type="entry name" value="C-terminal autoproteolytic domain of nucleoporin nup98"/>
    <property type="match status" value="1"/>
</dbReference>
<feature type="region of interest" description="Disordered" evidence="12">
    <location>
        <begin position="1419"/>
        <end position="1442"/>
    </location>
</feature>
<feature type="compositionally biased region" description="Polar residues" evidence="12">
    <location>
        <begin position="434"/>
        <end position="453"/>
    </location>
</feature>
<comment type="subunit">
    <text evidence="10">Part of the nuclear pore complex (NPC). The NPC has an eight-fold symmetrical structure comprising a central transport channel and two rings, the cytoplasmic and nuclear rings, to which eight filaments are attached. The cytoplasmic filaments have loose ends, while the nuclear filaments are joined in a distal ring, forming a nuclear basket. NPCs are highly dynamic in configuration and composition, and can be devided in 3 subcomplexes, the NUP62 subcomplex, the NUP107-160 subcomplex and the NUP93 subcomplex, containing approximately 30 different nucleoporin proteins.</text>
</comment>
<dbReference type="Gene3D" id="1.25.40.690">
    <property type="match status" value="1"/>
</dbReference>
<feature type="region of interest" description="Disordered" evidence="12">
    <location>
        <begin position="786"/>
        <end position="807"/>
    </location>
</feature>
<dbReference type="Pfam" id="PF12110">
    <property type="entry name" value="Nup96"/>
    <property type="match status" value="1"/>
</dbReference>
<keyword evidence="4" id="KW-0068">Autocatalytic cleavage</keyword>
<feature type="domain" description="Peptidase S59" evidence="13">
    <location>
        <begin position="876"/>
        <end position="1018"/>
    </location>
</feature>
<evidence type="ECO:0000256" key="11">
    <source>
        <dbReference type="ARBA" id="ARBA00082956"/>
    </source>
</evidence>
<keyword evidence="5" id="KW-0509">mRNA transport</keyword>
<evidence type="ECO:0000256" key="8">
    <source>
        <dbReference type="ARBA" id="ARBA00023132"/>
    </source>
</evidence>
<evidence type="ECO:0000256" key="12">
    <source>
        <dbReference type="SAM" id="MobiDB-lite"/>
    </source>
</evidence>
<dbReference type="FunFam" id="1.10.10.2360:FF:000001">
    <property type="entry name" value="Nuclear pore complex protein Nup98-Nup96"/>
    <property type="match status" value="1"/>
</dbReference>
<organism evidence="14 15">
    <name type="scientific">Riccia fluitans</name>
    <dbReference type="NCBI Taxonomy" id="41844"/>
    <lineage>
        <taxon>Eukaryota</taxon>
        <taxon>Viridiplantae</taxon>
        <taxon>Streptophyta</taxon>
        <taxon>Embryophyta</taxon>
        <taxon>Marchantiophyta</taxon>
        <taxon>Marchantiopsida</taxon>
        <taxon>Marchantiidae</taxon>
        <taxon>Marchantiales</taxon>
        <taxon>Ricciaceae</taxon>
        <taxon>Riccia</taxon>
    </lineage>
</organism>
<dbReference type="InterPro" id="IPR037665">
    <property type="entry name" value="Nucleoporin_S59-like"/>
</dbReference>
<name>A0ABD1Z9D5_9MARC</name>
<sequence>MPLLCAHHLLWHSTEDWTEGEIETEKEEKREEVRKAYTLRSHLRLSFSPQSVSNWRSGAGEERKWPCLGSRLAALLGRQRLHRSEEQQSLPIHLTGGSLFGGGTSTGVFGSTQPAGFGASSSAFGASASTPAFGSTASPFGTAAPVFGQKPAGAFGGFGTTPAQANPFGTPFGQTQAAFGSQPFGSAPTGFGVTSTPAFGSTSTPAFGSSTPAFGAASAPAFGAATSSPFGSSAPAFGSTSVFGQSTPAFGASSTPAFGSAPFGAATASPFGAQTGSAFGAASTPAFGATAFGSSPFGGQRGGSRATPYAVTNDPDVGVGGQVGKFMSISAMPAYSSKSPEELRWEDYQAGDKGGPSPTAQQPATGSIFGQTAPTSPFGASTGFGQQTSTAPNPFATPATTSIFGQKPTTGFGAPSAPAFGAGSAPAFGSAFGQTPSPFGTPSSGAAFGQASTPSFATTPSPFGASTSTFGSSAFVSTPLGTSVFGSSPAFTGSPFTNLSSPAVGTSSPFGTTSFFGAQSQPAGSLFTTPPSQGFGTSSPAFRASSSSFGTNIFGNASSSIFSQSKPAALTQSAAPLSLQPFGSFGQTTPGQPSFSFPSFQASQPGGSSMFSGSTGLAFGQTTFAQPQPASNVMLAMPQPVTNPFGTLPAMPQMSIGRSAGSGPSVQYGISCMPVSEKPTQVRTTSLLTPRHITQRSKIRMHARRYHPKKDTPKVSFFSDGEETPSTPKADVLFVPRENPRALFIRPSEQTHTVSTPVKGTDSKEFATPLHRNGEDVEDQEVTIGRTASPPDTESPVETWPAPDMGDTNLPTTPSVAKPVEKSPAVRSVLTKVNGKEEHNHRGNGYISITGHRAGEAAIAYEHGADIEALMPKLRHSDYFTEPRIQELAAKERAEPGYCRRVHDFVVGRRGYGSVKFLGDTDVRRLDLEGIIQFNKCEVLVYMDESKKPPVGQGLNKPAEVTLLNVKCVDKKSGQHFTEGAEVEKFEKRLKKKTEEQGADFISYDALKGEWKFQVKHFSRYGLDDSDEEETPPPGMSKSVVLIGNDMMEGVEGGFGELLRKSPELVEEAADIDEDEDEPDEIRTVVPQAALPHSLPSQLRLDPLKMQQMRALFFPLGEEEEPSLLGLAGKPRISYSRHSGNFSKPNVVTSRENANKGSREESIRAAWPHRSPWKGGPKKQMRLSTYTSWKPSSPYPQTQTDVESRSYVRQVNVDMSPVGTGVILALPSTEDVVVVNKSKVVGFRVEFDKVAESVVSGRHDHIVDVGLFLGRSFRVGWGPNGVLVHSGALEANENKTLVLSSLFHIQKVALDSTIRDDEKKVVEELVQLQFVSPLTLHMTLSRVAEHGKGAIAECLNLRQVVCSPKELSRICDGYEDLIYKQHGVKGLSSDYQLVLRHQVMVWQLCDVLFSERKEMSVGRVDQVEDESTKLSEDEDGSEQSADPDVELLIRRAHFSRWLQTSVNHLVQEDLRLMDEEDEMKEIFFLLTGRQVDAAVMKASIRGDVRLACLLSQAGGSVMNRIDVATQLDVWKSEGLDHNLIDDERLNVYKLLAGDVWGALNNLNIDWKRFLGLMMWYQLSPDTQLPGIIRAYEELIGENKLPLPIPMYLEEGEYNDTSEGEVYDNNYYLMLLHASKTQELVDVKKMLSSASTTFDRLDHRLGWHQQGILHAVGVLEQLELHELHMSFAAQLLAAGLCHWAVYVVLHIPFNPAYPGLHENVIREILCQYCETWSNSSLQRTFLEQELGIPADWMHGALALYSHYSNEPKLELEHLLKSYQWHSAQTLFMTSVGVSMFLDGEHSEVWRFASELEYNKAELEDWKLSTGIFFDFYNLKNNLSREVDAMEEMETLEKQTSACKAFFFRLKESERLWKSKAPSNLRLAYLQMADELAVLLLAESEIRAVDDSEELRSFDAVLDAPLPEHVKACRLQGAVSAFTSWLSETTV</sequence>
<evidence type="ECO:0000256" key="1">
    <source>
        <dbReference type="ARBA" id="ARBA00004567"/>
    </source>
</evidence>
<comment type="subcellular location">
    <subcellularLocation>
        <location evidence="1">Nucleus</location>
        <location evidence="1">Nuclear pore complex</location>
    </subcellularLocation>
</comment>
<feature type="compositionally biased region" description="Basic and acidic residues" evidence="12">
    <location>
        <begin position="1153"/>
        <end position="1163"/>
    </location>
</feature>